<dbReference type="PANTHER" id="PTHR46796">
    <property type="entry name" value="HTH-TYPE TRANSCRIPTIONAL ACTIVATOR RHAS-RELATED"/>
    <property type="match status" value="1"/>
</dbReference>
<organism evidence="6 7">
    <name type="scientific">Thalassospira marina</name>
    <dbReference type="NCBI Taxonomy" id="2048283"/>
    <lineage>
        <taxon>Bacteria</taxon>
        <taxon>Pseudomonadati</taxon>
        <taxon>Pseudomonadota</taxon>
        <taxon>Alphaproteobacteria</taxon>
        <taxon>Rhodospirillales</taxon>
        <taxon>Thalassospiraceae</taxon>
        <taxon>Thalassospira</taxon>
    </lineage>
</organism>
<keyword evidence="4" id="KW-0804">Transcription</keyword>
<sequence>MDGFVPSRNLLKNDDAPGNDIYMQLYAHQHVVDPFLVPAVREPMLVWVVRGAALVDERELGGIWQTAHVKAHDFFLIHSQNPYEIRWQAQGDAPFEVLHLYLPLPVFEKLAEETSTSRGRNITLREVSGQRDDKVSTFLELLYHEVIRPFPPSQAFIEGIVQSLIVHLIREYGQTQDGGTPLETRLPAHRLHRVQTYLQAHIGEKFDLNACAREAGLSPYHFSRLFKKTTGTTPSRYFIAQKIAKSQQLMRESDLGILEIALMLGYESSSHFSQIFKRETGMTPRQYRQG</sequence>
<evidence type="ECO:0000256" key="1">
    <source>
        <dbReference type="ARBA" id="ARBA00023015"/>
    </source>
</evidence>
<dbReference type="PRINTS" id="PR00032">
    <property type="entry name" value="HTHARAC"/>
</dbReference>
<dbReference type="Proteomes" id="UP000233458">
    <property type="component" value="Chromosome"/>
</dbReference>
<dbReference type="PROSITE" id="PS00041">
    <property type="entry name" value="HTH_ARAC_FAMILY_1"/>
    <property type="match status" value="1"/>
</dbReference>
<dbReference type="PROSITE" id="PS01124">
    <property type="entry name" value="HTH_ARAC_FAMILY_2"/>
    <property type="match status" value="1"/>
</dbReference>
<dbReference type="SUPFAM" id="SSF51215">
    <property type="entry name" value="Regulatory protein AraC"/>
    <property type="match status" value="1"/>
</dbReference>
<keyword evidence="7" id="KW-1185">Reference proteome</keyword>
<dbReference type="PANTHER" id="PTHR46796:SF6">
    <property type="entry name" value="ARAC SUBFAMILY"/>
    <property type="match status" value="1"/>
</dbReference>
<dbReference type="SUPFAM" id="SSF46689">
    <property type="entry name" value="Homeodomain-like"/>
    <property type="match status" value="2"/>
</dbReference>
<dbReference type="InterPro" id="IPR018060">
    <property type="entry name" value="HTH_AraC"/>
</dbReference>
<name>A0ABM6QEL3_9PROT</name>
<protein>
    <submittedName>
        <fullName evidence="6">AraC family transcriptional regulator</fullName>
    </submittedName>
</protein>
<dbReference type="InterPro" id="IPR037923">
    <property type="entry name" value="HTH-like"/>
</dbReference>
<dbReference type="EMBL" id="CP024199">
    <property type="protein sequence ID" value="AUG54989.1"/>
    <property type="molecule type" value="Genomic_DNA"/>
</dbReference>
<dbReference type="InterPro" id="IPR018062">
    <property type="entry name" value="HTH_AraC-typ_CS"/>
</dbReference>
<evidence type="ECO:0000313" key="6">
    <source>
        <dbReference type="EMBL" id="AUG54989.1"/>
    </source>
</evidence>
<evidence type="ECO:0000256" key="2">
    <source>
        <dbReference type="ARBA" id="ARBA00023125"/>
    </source>
</evidence>
<evidence type="ECO:0000259" key="5">
    <source>
        <dbReference type="PROSITE" id="PS01124"/>
    </source>
</evidence>
<keyword evidence="2" id="KW-0238">DNA-binding</keyword>
<keyword evidence="3" id="KW-0010">Activator</keyword>
<evidence type="ECO:0000256" key="4">
    <source>
        <dbReference type="ARBA" id="ARBA00023163"/>
    </source>
</evidence>
<gene>
    <name evidence="6" type="ORF">CSC3H3_07385</name>
</gene>
<dbReference type="InterPro" id="IPR050204">
    <property type="entry name" value="AraC_XylS_family_regulators"/>
</dbReference>
<dbReference type="InterPro" id="IPR009057">
    <property type="entry name" value="Homeodomain-like_sf"/>
</dbReference>
<reference evidence="6 7" key="1">
    <citation type="submission" date="2017-10" db="EMBL/GenBank/DDBJ databases">
        <title>Biodiversity and function of Thalassospira species in the particle-attached aromatic-hydrocarbon-degrading consortia from the surface seawater of the China South Sea.</title>
        <authorList>
            <person name="Dong C."/>
            <person name="Liu R."/>
            <person name="Shao Z."/>
        </authorList>
    </citation>
    <scope>NUCLEOTIDE SEQUENCE [LARGE SCALE GENOMIC DNA]</scope>
    <source>
        <strain evidence="6 7">CSC3H3</strain>
    </source>
</reference>
<evidence type="ECO:0000256" key="3">
    <source>
        <dbReference type="ARBA" id="ARBA00023159"/>
    </source>
</evidence>
<keyword evidence="1" id="KW-0805">Transcription regulation</keyword>
<dbReference type="Gene3D" id="1.10.10.60">
    <property type="entry name" value="Homeodomain-like"/>
    <property type="match status" value="2"/>
</dbReference>
<dbReference type="Pfam" id="PF12833">
    <property type="entry name" value="HTH_18"/>
    <property type="match status" value="1"/>
</dbReference>
<dbReference type="InterPro" id="IPR020449">
    <property type="entry name" value="Tscrpt_reg_AraC-type_HTH"/>
</dbReference>
<proteinExistence type="predicted"/>
<accession>A0ABM6QEL3</accession>
<dbReference type="SMART" id="SM00342">
    <property type="entry name" value="HTH_ARAC"/>
    <property type="match status" value="1"/>
</dbReference>
<evidence type="ECO:0000313" key="7">
    <source>
        <dbReference type="Proteomes" id="UP000233458"/>
    </source>
</evidence>
<feature type="domain" description="HTH araC/xylS-type" evidence="5">
    <location>
        <begin position="192"/>
        <end position="290"/>
    </location>
</feature>